<dbReference type="InterPro" id="IPR049804">
    <property type="entry name" value="Choice_anch_L"/>
</dbReference>
<evidence type="ECO:0000256" key="1">
    <source>
        <dbReference type="SAM" id="SignalP"/>
    </source>
</evidence>
<dbReference type="Gene3D" id="2.60.40.10">
    <property type="entry name" value="Immunoglobulins"/>
    <property type="match status" value="1"/>
</dbReference>
<keyword evidence="1" id="KW-0732">Signal</keyword>
<dbReference type="NCBIfam" id="TIGR04131">
    <property type="entry name" value="Bac_Flav_CTERM"/>
    <property type="match status" value="1"/>
</dbReference>
<protein>
    <submittedName>
        <fullName evidence="2">Choice-of-anchor L domain-containing protein</fullName>
    </submittedName>
</protein>
<feature type="chain" id="PRO_5046591458" evidence="1">
    <location>
        <begin position="22"/>
        <end position="2168"/>
    </location>
</feature>
<keyword evidence="3" id="KW-1185">Reference proteome</keyword>
<dbReference type="NCBIfam" id="NF038133">
    <property type="entry name" value="choice_anch_L"/>
    <property type="match status" value="1"/>
</dbReference>
<dbReference type="Proteomes" id="UP001356704">
    <property type="component" value="Unassembled WGS sequence"/>
</dbReference>
<feature type="signal peptide" evidence="1">
    <location>
        <begin position="1"/>
        <end position="21"/>
    </location>
</feature>
<evidence type="ECO:0000313" key="3">
    <source>
        <dbReference type="Proteomes" id="UP001356704"/>
    </source>
</evidence>
<sequence length="2168" mass="240351">MKLKKYLALILTTFCFYFAISQQITTDTSLSLEQLIQNNLGQNCVEISNIVSSVNGSANGFSSYGSFQKENSNFPFENGIVLTTGNVDSAGNILNTDVLNEGDETWLTDSDLENALGITDTHNATSIQFNFISVANQIQFNYILASEEYAQNFPCTYSDGFAFLIREAGSTDPFTNIALIPGTTTPVNTNTIHDEIIEFCPAENEEYFEGYNVGDTNYNGRTVVLTATAAIQPNQEYEIKLVIADQDDDNYDSAVFIEGNSFNASVDLGPDITTCGESVTLNADIQNPLASYQWFQDDILIANENGTSLEVTSSGTYHVEVTIQLNQTSCVIEDAVDITLNSEQSSGTISDFLLCDDISNDGEEDFDLTLKDYEVLASVPPSNYNISYHYSQQDAQDNSNAITGTIQNTSTPQPIFVRIEDVDNGCLAFSTFNLVVNSTPEVTAPDPITICQDPTLDGVTYVDLTEANNQITDGNPNLYVSYHNSQPEADLGINPIYSPYPNNNVSETLYIRVYDATTGCSNTSSLDIVFQSGPAVNTENQWINACEQDFDGFEEFDLTSVVDNILQGLTGVEVSFHEYLYDAQNNINPIANPENYQNIIQNFQLIYVRIQDETTGCYTITNIELHANIIQNVYSNEAFLECDDPSNDGIADFDLAAIEVDLEDGYDEFETTFYETEEDRENDVNALDENILYTVSNGGTTIYAKIVSDDCTELVDIVLQVAPAIILTPQVAEYCDDGANDGLTYIEMDTFYSIASQGITPANVKYYLEEQHAIDDVNILADNVYNSANPQLFYIRVTNTQTGCYGISTLEVTIVDAPEIMYPDPIVVCDDDQDGISTVNLESQIPDIIASSDGFEITFYTDYSNALSATNPIENPDNYTTSTQYIYARVENETTGCHSISEFYVYINTLPEFAPISNFENCEADISGVADFYFYLKDTEILNGQPDKFVTYFETEADAIANTNPIDKYSAYQNTSSPQTIYVRVANFTDENCFGTSSFELEVGALPIYNAAESIYICDDISNDGLVTVNLNETITAMADGSPETLDITFYTSEYNANNSLDPVDLIYTNSTNPQQLFARVDNGNYCHGISAFEINIISAPVVNPAPPLVACDDNYDGILTWDLTLSEVDILDVRQDDIVVSYFESIEDLEDDLNPILNPDNYTNLTNPQTVYVKINNTISNCFVTVPIDIIVNLPPPVNDFMNIEICDNPMSNFDLTTINSIVTDDTTGINFTYHNNQTDANNNANPIDNNYIYTGSSHTIYARLTYTDTGCFATYPFELIINPLPIAQQPQDLETCDDLSNDGFEVFDLSSQNATILQSQDPNIFLVSYHNSMTDAQEGENSLPTDYNAQNNETIVVRVENSITGCFSTTSFNTIVYPAPSAVSPLVICDTDYDGLNTFNLTEAESELYTTIPDNVSISYFESIEDLDSDLNSIAIPDAYNNTSNPQTVYIKVFNNAANCYSTIPLELNAVLPPATNDFEVYEICDNSDSSFNLSEIESVIVDDTTGLVFSYFTSLNDANTDLNPLSVNYTYTSSNDILFVKVTSATTGCFYIYEFTLQVNPLPIANQPEDMEVCDDDSNDGFEIFDLASQTNTVLGTQSTSEFTVSYHLNTIDASNDENALDDLYNGNDNQTIIVRIENNETQCFSLTQFALFVNPFPNEPSPITECDIDYDGITNFDLTTAEAELFATSDPDDIITYFESIDDLNADINPISNPDNYTNLSNPQTVYIKVYNTVADCYRFVPLQLKVNLPPAINNFEVFEICENDTNSFDLSTIDSVLVDNTYNILIDYFNSESDALQNENALDDNYTYTTTNDIIYVRVEYSTTHCYHIYPFELQVNPLPVINQPEDLMDCDDDFDGSLVFNLESQTSSILNGLNPSNYSVSYYNDMSLAEEGEGWINSAAYNAYDGETIIARVENNTTGCYNLTTFNTIVYRKPLVNIPNQTICIDNLPLIVSADTGYDSDSYLWSTNAISESIEITEIGTYSVTVTSENGCETTSTFNVIESESAIIELTEVLDFSDPNNITITISGIGNYLYILDDGDPQESNIFENVSHGYHTITIIDLNGCAEVTKEVVVVDAPKFFTPNGDTINETWHIVGIETLPGSVVYIFDRYGKLIKQLGSSTSGWDGTYNGNNMPASDYWFLAEIKGGDKAFDVRGHFALKR</sequence>
<accession>A0ABU7W9M0</accession>
<gene>
    <name evidence="2" type="ORF">V1468_16250</name>
</gene>
<dbReference type="RefSeq" id="WP_331811264.1">
    <property type="nucleotide sequence ID" value="NZ_JAZHOU010000008.1"/>
</dbReference>
<proteinExistence type="predicted"/>
<name>A0ABU7W9M0_9FLAO</name>
<evidence type="ECO:0000313" key="2">
    <source>
        <dbReference type="EMBL" id="MEF3080568.1"/>
    </source>
</evidence>
<comment type="caution">
    <text evidence="2">The sequence shown here is derived from an EMBL/GenBank/DDBJ whole genome shotgun (WGS) entry which is preliminary data.</text>
</comment>
<dbReference type="InterPro" id="IPR026341">
    <property type="entry name" value="T9SS_type_B"/>
</dbReference>
<dbReference type="EMBL" id="JAZHOU010000008">
    <property type="protein sequence ID" value="MEF3080568.1"/>
    <property type="molecule type" value="Genomic_DNA"/>
</dbReference>
<dbReference type="Pfam" id="PF13585">
    <property type="entry name" value="CHU_C"/>
    <property type="match status" value="1"/>
</dbReference>
<reference evidence="2 3" key="1">
    <citation type="submission" date="2024-02" db="EMBL/GenBank/DDBJ databases">
        <title>Winogradskyella poriferorum JCM 12885.</title>
        <authorList>
            <person name="Zhang D.-F."/>
            <person name="Fu Z.-Y."/>
        </authorList>
    </citation>
    <scope>NUCLEOTIDE SEQUENCE [LARGE SCALE GENOMIC DNA]</scope>
    <source>
        <strain evidence="2 3">JCM 12885</strain>
    </source>
</reference>
<organism evidence="2 3">
    <name type="scientific">Winogradskyella poriferorum</name>
    <dbReference type="NCBI Taxonomy" id="307627"/>
    <lineage>
        <taxon>Bacteria</taxon>
        <taxon>Pseudomonadati</taxon>
        <taxon>Bacteroidota</taxon>
        <taxon>Flavobacteriia</taxon>
        <taxon>Flavobacteriales</taxon>
        <taxon>Flavobacteriaceae</taxon>
        <taxon>Winogradskyella</taxon>
    </lineage>
</organism>
<dbReference type="InterPro" id="IPR013783">
    <property type="entry name" value="Ig-like_fold"/>
</dbReference>